<protein>
    <submittedName>
        <fullName evidence="1">Uncharacterized protein</fullName>
    </submittedName>
</protein>
<keyword evidence="2" id="KW-1185">Reference proteome</keyword>
<sequence length="50" mass="5516">MEAGLLEKSDSGFPSRWASPPCLSFCTKLPSFFLTTNVESNLESYTISLL</sequence>
<organism evidence="1 2">
    <name type="scientific">Populus alba x Populus x berolinensis</name>
    <dbReference type="NCBI Taxonomy" id="444605"/>
    <lineage>
        <taxon>Eukaryota</taxon>
        <taxon>Viridiplantae</taxon>
        <taxon>Streptophyta</taxon>
        <taxon>Embryophyta</taxon>
        <taxon>Tracheophyta</taxon>
        <taxon>Spermatophyta</taxon>
        <taxon>Magnoliopsida</taxon>
        <taxon>eudicotyledons</taxon>
        <taxon>Gunneridae</taxon>
        <taxon>Pentapetalae</taxon>
        <taxon>rosids</taxon>
        <taxon>fabids</taxon>
        <taxon>Malpighiales</taxon>
        <taxon>Salicaceae</taxon>
        <taxon>Saliceae</taxon>
        <taxon>Populus</taxon>
    </lineage>
</organism>
<dbReference type="AlphaFoldDB" id="A0AAD6RKL4"/>
<gene>
    <name evidence="1" type="ORF">NC653_001280</name>
</gene>
<evidence type="ECO:0000313" key="2">
    <source>
        <dbReference type="Proteomes" id="UP001164929"/>
    </source>
</evidence>
<dbReference type="EMBL" id="JAQIZT010000001">
    <property type="protein sequence ID" value="KAJ7010768.1"/>
    <property type="molecule type" value="Genomic_DNA"/>
</dbReference>
<reference evidence="1 2" key="1">
    <citation type="journal article" date="2023" name="Mol. Ecol. Resour.">
        <title>Chromosome-level genome assembly of a triploid poplar Populus alba 'Berolinensis'.</title>
        <authorList>
            <person name="Chen S."/>
            <person name="Yu Y."/>
            <person name="Wang X."/>
            <person name="Wang S."/>
            <person name="Zhang T."/>
            <person name="Zhou Y."/>
            <person name="He R."/>
            <person name="Meng N."/>
            <person name="Wang Y."/>
            <person name="Liu W."/>
            <person name="Liu Z."/>
            <person name="Liu J."/>
            <person name="Guo Q."/>
            <person name="Huang H."/>
            <person name="Sederoff R.R."/>
            <person name="Wang G."/>
            <person name="Qu G."/>
            <person name="Chen S."/>
        </authorList>
    </citation>
    <scope>NUCLEOTIDE SEQUENCE [LARGE SCALE GENOMIC DNA]</scope>
    <source>
        <strain evidence="1">SC-2020</strain>
    </source>
</reference>
<proteinExistence type="predicted"/>
<comment type="caution">
    <text evidence="1">The sequence shown here is derived from an EMBL/GenBank/DDBJ whole genome shotgun (WGS) entry which is preliminary data.</text>
</comment>
<accession>A0AAD6RKL4</accession>
<name>A0AAD6RKL4_9ROSI</name>
<evidence type="ECO:0000313" key="1">
    <source>
        <dbReference type="EMBL" id="KAJ7010768.1"/>
    </source>
</evidence>
<dbReference type="Proteomes" id="UP001164929">
    <property type="component" value="Chromosome 1"/>
</dbReference>